<reference evidence="3" key="1">
    <citation type="submission" date="2020-04" db="EMBL/GenBank/DDBJ databases">
        <title>Analysis of mating type loci in Filobasidium floriforme.</title>
        <authorList>
            <person name="Nowrousian M."/>
        </authorList>
    </citation>
    <scope>NUCLEOTIDE SEQUENCE</scope>
    <source>
        <strain evidence="3">CBS 6242</strain>
    </source>
</reference>
<feature type="region of interest" description="Disordered" evidence="1">
    <location>
        <begin position="1"/>
        <end position="68"/>
    </location>
</feature>
<evidence type="ECO:0000256" key="2">
    <source>
        <dbReference type="SAM" id="Phobius"/>
    </source>
</evidence>
<dbReference type="AlphaFoldDB" id="A0A8K0NVM0"/>
<keyword evidence="2" id="KW-0472">Membrane</keyword>
<feature type="transmembrane region" description="Helical" evidence="2">
    <location>
        <begin position="180"/>
        <end position="202"/>
    </location>
</feature>
<dbReference type="EMBL" id="JABELV010000006">
    <property type="protein sequence ID" value="KAG7571524.1"/>
    <property type="molecule type" value="Genomic_DNA"/>
</dbReference>
<evidence type="ECO:0000313" key="4">
    <source>
        <dbReference type="Proteomes" id="UP000812966"/>
    </source>
</evidence>
<comment type="caution">
    <text evidence="3">The sequence shown here is derived from an EMBL/GenBank/DDBJ whole genome shotgun (WGS) entry which is preliminary data.</text>
</comment>
<feature type="compositionally biased region" description="Polar residues" evidence="1">
    <location>
        <begin position="46"/>
        <end position="55"/>
    </location>
</feature>
<name>A0A8K0NVM0_9TREE</name>
<keyword evidence="2" id="KW-0812">Transmembrane</keyword>
<feature type="transmembrane region" description="Helical" evidence="2">
    <location>
        <begin position="208"/>
        <end position="229"/>
    </location>
</feature>
<keyword evidence="4" id="KW-1185">Reference proteome</keyword>
<feature type="transmembrane region" description="Helical" evidence="2">
    <location>
        <begin position="156"/>
        <end position="173"/>
    </location>
</feature>
<keyword evidence="2" id="KW-1133">Transmembrane helix</keyword>
<dbReference type="Gene3D" id="1.20.1250.20">
    <property type="entry name" value="MFS general substrate transporter like domains"/>
    <property type="match status" value="1"/>
</dbReference>
<dbReference type="Proteomes" id="UP000812966">
    <property type="component" value="Unassembled WGS sequence"/>
</dbReference>
<gene>
    <name evidence="3" type="ORF">FFLO_00540</name>
</gene>
<evidence type="ECO:0000256" key="1">
    <source>
        <dbReference type="SAM" id="MobiDB-lite"/>
    </source>
</evidence>
<evidence type="ECO:0000313" key="3">
    <source>
        <dbReference type="EMBL" id="KAG7571524.1"/>
    </source>
</evidence>
<dbReference type="InterPro" id="IPR036259">
    <property type="entry name" value="MFS_trans_sf"/>
</dbReference>
<protein>
    <submittedName>
        <fullName evidence="3">Uncharacterized protein</fullName>
    </submittedName>
</protein>
<accession>A0A8K0NVM0</accession>
<proteinExistence type="predicted"/>
<organism evidence="3 4">
    <name type="scientific">Filobasidium floriforme</name>
    <dbReference type="NCBI Taxonomy" id="5210"/>
    <lineage>
        <taxon>Eukaryota</taxon>
        <taxon>Fungi</taxon>
        <taxon>Dikarya</taxon>
        <taxon>Basidiomycota</taxon>
        <taxon>Agaricomycotina</taxon>
        <taxon>Tremellomycetes</taxon>
        <taxon>Filobasidiales</taxon>
        <taxon>Filobasidiaceae</taxon>
        <taxon>Filobasidium</taxon>
    </lineage>
</organism>
<sequence length="237" mass="25068">MSTNAHPILDFESAPVRPEGLPGRAHDIPEKAPLYENEKDEKNDMALTQQTSVTPIESLDDEDYEGKPTEEEMLTLRKVPGTMPWTAVAMCLIELSERASYYGCVQLFNNFVRAPLPAGGPGTGAVPKGPAGDNLTAGALGLGSQVASAVTQSFQFLAYVFPILGGIVSDVWWGRFRTLCVGTGVGAFAHVLLVVPAIPSVIASGNALAPFLISIYILSGAAGFIKVCMLPTVCTLT</sequence>